<name>A0A165GJT2_9APHY</name>
<evidence type="ECO:0000313" key="3">
    <source>
        <dbReference type="EMBL" id="KZT10451.1"/>
    </source>
</evidence>
<keyword evidence="4" id="KW-1185">Reference proteome</keyword>
<dbReference type="EMBL" id="KV427609">
    <property type="protein sequence ID" value="KZT10451.1"/>
    <property type="molecule type" value="Genomic_DNA"/>
</dbReference>
<feature type="region of interest" description="Disordered" evidence="1">
    <location>
        <begin position="124"/>
        <end position="149"/>
    </location>
</feature>
<dbReference type="RefSeq" id="XP_040768191.1">
    <property type="nucleotide sequence ID" value="XM_040908080.1"/>
</dbReference>
<feature type="chain" id="PRO_5007858176" evidence="2">
    <location>
        <begin position="20"/>
        <end position="194"/>
    </location>
</feature>
<feature type="compositionally biased region" description="Low complexity" evidence="1">
    <location>
        <begin position="128"/>
        <end position="149"/>
    </location>
</feature>
<dbReference type="Proteomes" id="UP000076871">
    <property type="component" value="Unassembled WGS sequence"/>
</dbReference>
<gene>
    <name evidence="3" type="ORF">LAESUDRAFT_721809</name>
</gene>
<dbReference type="STRING" id="1314785.A0A165GJT2"/>
<evidence type="ECO:0000256" key="1">
    <source>
        <dbReference type="SAM" id="MobiDB-lite"/>
    </source>
</evidence>
<accession>A0A165GJT2</accession>
<feature type="signal peptide" evidence="2">
    <location>
        <begin position="1"/>
        <end position="19"/>
    </location>
</feature>
<dbReference type="InParanoid" id="A0A165GJT2"/>
<keyword evidence="2" id="KW-0732">Signal</keyword>
<dbReference type="GeneID" id="63825109"/>
<sequence>MKFTSAALALAAFISSSAAQLTILSPGSSVWWVDDSQNDITWTCDTSPYENFTVLLDSTNSSILVSPYAFVANQPNYDCSVVISPYQMATFPAASGYTIILANTLNSSDIYAKSEEFAIKPEGSAYPATSATPTGTNTATSSASGSVSGSATTTGAAAASSTSASSKSSGANKLAASMMGGLAGVGALFGLLMA</sequence>
<organism evidence="3 4">
    <name type="scientific">Laetiporus sulphureus 93-53</name>
    <dbReference type="NCBI Taxonomy" id="1314785"/>
    <lineage>
        <taxon>Eukaryota</taxon>
        <taxon>Fungi</taxon>
        <taxon>Dikarya</taxon>
        <taxon>Basidiomycota</taxon>
        <taxon>Agaricomycotina</taxon>
        <taxon>Agaricomycetes</taxon>
        <taxon>Polyporales</taxon>
        <taxon>Laetiporus</taxon>
    </lineage>
</organism>
<proteinExistence type="predicted"/>
<evidence type="ECO:0000313" key="4">
    <source>
        <dbReference type="Proteomes" id="UP000076871"/>
    </source>
</evidence>
<dbReference type="AlphaFoldDB" id="A0A165GJT2"/>
<evidence type="ECO:0000256" key="2">
    <source>
        <dbReference type="SAM" id="SignalP"/>
    </source>
</evidence>
<dbReference type="OrthoDB" id="2576580at2759"/>
<protein>
    <submittedName>
        <fullName evidence="3">Uncharacterized protein</fullName>
    </submittedName>
</protein>
<reference evidence="3 4" key="1">
    <citation type="journal article" date="2016" name="Mol. Biol. Evol.">
        <title>Comparative Genomics of Early-Diverging Mushroom-Forming Fungi Provides Insights into the Origins of Lignocellulose Decay Capabilities.</title>
        <authorList>
            <person name="Nagy L.G."/>
            <person name="Riley R."/>
            <person name="Tritt A."/>
            <person name="Adam C."/>
            <person name="Daum C."/>
            <person name="Floudas D."/>
            <person name="Sun H."/>
            <person name="Yadav J.S."/>
            <person name="Pangilinan J."/>
            <person name="Larsson K.H."/>
            <person name="Matsuura K."/>
            <person name="Barry K."/>
            <person name="Labutti K."/>
            <person name="Kuo R."/>
            <person name="Ohm R.A."/>
            <person name="Bhattacharya S.S."/>
            <person name="Shirouzu T."/>
            <person name="Yoshinaga Y."/>
            <person name="Martin F.M."/>
            <person name="Grigoriev I.V."/>
            <person name="Hibbett D.S."/>
        </authorList>
    </citation>
    <scope>NUCLEOTIDE SEQUENCE [LARGE SCALE GENOMIC DNA]</scope>
    <source>
        <strain evidence="3 4">93-53</strain>
    </source>
</reference>